<name>U4LCB9_PYROM</name>
<evidence type="ECO:0000313" key="3">
    <source>
        <dbReference type="EMBL" id="CCX17483.1"/>
    </source>
</evidence>
<feature type="region of interest" description="Disordered" evidence="1">
    <location>
        <begin position="1"/>
        <end position="33"/>
    </location>
</feature>
<dbReference type="AlphaFoldDB" id="U4LCB9"/>
<evidence type="ECO:0000313" key="4">
    <source>
        <dbReference type="Proteomes" id="UP000018144"/>
    </source>
</evidence>
<protein>
    <submittedName>
        <fullName evidence="3">Uncharacterized protein</fullName>
    </submittedName>
</protein>
<gene>
    <name evidence="3" type="ORF">PCON_04487</name>
</gene>
<keyword evidence="2" id="KW-0812">Transmembrane</keyword>
<feature type="compositionally biased region" description="Polar residues" evidence="1">
    <location>
        <begin position="1"/>
        <end position="12"/>
    </location>
</feature>
<feature type="compositionally biased region" description="Low complexity" evidence="1">
    <location>
        <begin position="22"/>
        <end position="31"/>
    </location>
</feature>
<evidence type="ECO:0000256" key="2">
    <source>
        <dbReference type="SAM" id="Phobius"/>
    </source>
</evidence>
<organism evidence="3 4">
    <name type="scientific">Pyronema omphalodes (strain CBS 100304)</name>
    <name type="common">Pyronema confluens</name>
    <dbReference type="NCBI Taxonomy" id="1076935"/>
    <lineage>
        <taxon>Eukaryota</taxon>
        <taxon>Fungi</taxon>
        <taxon>Dikarya</taxon>
        <taxon>Ascomycota</taxon>
        <taxon>Pezizomycotina</taxon>
        <taxon>Pezizomycetes</taxon>
        <taxon>Pezizales</taxon>
        <taxon>Pyronemataceae</taxon>
        <taxon>Pyronema</taxon>
    </lineage>
</organism>
<dbReference type="EMBL" id="HF936658">
    <property type="protein sequence ID" value="CCX17483.1"/>
    <property type="molecule type" value="Genomic_DNA"/>
</dbReference>
<feature type="transmembrane region" description="Helical" evidence="2">
    <location>
        <begin position="35"/>
        <end position="54"/>
    </location>
</feature>
<evidence type="ECO:0000256" key="1">
    <source>
        <dbReference type="SAM" id="MobiDB-lite"/>
    </source>
</evidence>
<dbReference type="OrthoDB" id="5386049at2759"/>
<accession>U4LCB9</accession>
<feature type="compositionally biased region" description="Gly residues" evidence="1">
    <location>
        <begin position="215"/>
        <end position="227"/>
    </location>
</feature>
<proteinExistence type="predicted"/>
<keyword evidence="2" id="KW-0472">Membrane</keyword>
<feature type="region of interest" description="Disordered" evidence="1">
    <location>
        <begin position="189"/>
        <end position="227"/>
    </location>
</feature>
<keyword evidence="2" id="KW-1133">Transmembrane helix</keyword>
<dbReference type="Proteomes" id="UP000018144">
    <property type="component" value="Unassembled WGS sequence"/>
</dbReference>
<sequence length="316" mass="35920">MPTPSVYSTASRMASRHRSRPVTRPSPSSAPTQSLTTALTIIPCILFISIFTALQHLYHTRRRLTPVPVSHPVLIFRDPRHCLSHPGNRIFNVRSDRNILASAPLAHCFFQAELVEQECRFICRVDKEKMKDVLALMMKVKVSCDKAKGLGAPLPWGTEAGRAQEVEGEWTKVMAAGLRKFGGRLFSGEVRGGKDRDRERRRRRRRSSVASSRAGAGGGGWRQGWGWGEDNEEYLGFEEEEEDKEDGKLGPWFEVWEGTVQNRCAGWVVEPQHDGLVSLEDDDEDPFTWVNIQRANLRAFDGEWVPRRRDSVYQIF</sequence>
<reference evidence="3 4" key="1">
    <citation type="journal article" date="2013" name="PLoS Genet.">
        <title>The genome and development-dependent transcriptomes of Pyronema confluens: a window into fungal evolution.</title>
        <authorList>
            <person name="Traeger S."/>
            <person name="Altegoer F."/>
            <person name="Freitag M."/>
            <person name="Gabaldon T."/>
            <person name="Kempken F."/>
            <person name="Kumar A."/>
            <person name="Marcet-Houben M."/>
            <person name="Poggeler S."/>
            <person name="Stajich J.E."/>
            <person name="Nowrousian M."/>
        </authorList>
    </citation>
    <scope>NUCLEOTIDE SEQUENCE [LARGE SCALE GENOMIC DNA]</scope>
    <source>
        <strain evidence="4">CBS 100304</strain>
        <tissue evidence="3">Vegetative mycelium</tissue>
    </source>
</reference>
<keyword evidence="4" id="KW-1185">Reference proteome</keyword>